<dbReference type="InterPro" id="IPR017930">
    <property type="entry name" value="Myb_dom"/>
</dbReference>
<keyword evidence="5" id="KW-0804">Transcription</keyword>
<evidence type="ECO:0000256" key="6">
    <source>
        <dbReference type="ARBA" id="ARBA00023242"/>
    </source>
</evidence>
<dbReference type="Gene3D" id="1.10.10.60">
    <property type="entry name" value="Homeodomain-like"/>
    <property type="match status" value="1"/>
</dbReference>
<feature type="region of interest" description="Disordered" evidence="7">
    <location>
        <begin position="179"/>
        <end position="222"/>
    </location>
</feature>
<sequence>MSSSFPVLPTPLEKKQMKYAGSFQPSSIRDTITSPSSFQASPLTSNAITATHIISSSSECPSNIHFSQHRRQYHNSPFMSQSLHDSLLSPPIHSSLSEEQCIPPNCHPEGNDSSWCSDSFQEILDFPRSVSIHNGHVENGTYVIASDDHARKTEFGEWVDQLISDDDPNWSQILADVDLTDPNSKQPQGPQQQQSQAQHKQPVPSGESLPNSSATAPSTKPRMRWTPELHEAFVEAVNQLGGSERATPKGVLNLMKVEGLTIYHVKSHLQKYRTARDKPESPEGTSERRLTSIEEMTSLDMKTSMGITETLRLQMELQKRLHEQLEIQRNLQIQIENQGKRLQMMFEKQREREGSKIKSSSSTHDEPSAPLSNVVQPSSASEKQETSNYYHAKPGISCNDASAIVEESSQDASAKQEAYESKVNEECEQGDDGQCGTPPAKRAKSG</sequence>
<dbReference type="Pfam" id="PF00249">
    <property type="entry name" value="Myb_DNA-binding"/>
    <property type="match status" value="1"/>
</dbReference>
<feature type="compositionally biased region" description="Low complexity" evidence="7">
    <location>
        <begin position="186"/>
        <end position="204"/>
    </location>
</feature>
<evidence type="ECO:0000256" key="5">
    <source>
        <dbReference type="ARBA" id="ARBA00023163"/>
    </source>
</evidence>
<feature type="compositionally biased region" description="Basic and acidic residues" evidence="7">
    <location>
        <begin position="347"/>
        <end position="356"/>
    </location>
</feature>
<keyword evidence="6" id="KW-0539">Nucleus</keyword>
<dbReference type="InterPro" id="IPR009057">
    <property type="entry name" value="Homeodomain-like_sf"/>
</dbReference>
<dbReference type="PANTHER" id="PTHR31499">
    <property type="entry name" value="MYB FAMILY TRANSCRIPTION FACTOR PHL11"/>
    <property type="match status" value="1"/>
</dbReference>
<dbReference type="EMBL" id="JARAOO010000003">
    <property type="protein sequence ID" value="KAJ7978163.1"/>
    <property type="molecule type" value="Genomic_DNA"/>
</dbReference>
<evidence type="ECO:0000313" key="9">
    <source>
        <dbReference type="EMBL" id="KAJ7978163.1"/>
    </source>
</evidence>
<name>A0AAD7QB59_QUISA</name>
<comment type="caution">
    <text evidence="9">The sequence shown here is derived from an EMBL/GenBank/DDBJ whole genome shotgun (WGS) entry which is preliminary data.</text>
</comment>
<gene>
    <name evidence="9" type="ORF">O6P43_007670</name>
</gene>
<evidence type="ECO:0000256" key="2">
    <source>
        <dbReference type="ARBA" id="ARBA00006783"/>
    </source>
</evidence>
<dbReference type="Pfam" id="PF14379">
    <property type="entry name" value="Myb_CC_LHEQLE"/>
    <property type="match status" value="1"/>
</dbReference>
<dbReference type="SUPFAM" id="SSF46689">
    <property type="entry name" value="Homeodomain-like"/>
    <property type="match status" value="1"/>
</dbReference>
<keyword evidence="3" id="KW-0805">Transcription regulation</keyword>
<reference evidence="9" key="1">
    <citation type="journal article" date="2023" name="Science">
        <title>Elucidation of the pathway for biosynthesis of saponin adjuvants from the soapbark tree.</title>
        <authorList>
            <person name="Reed J."/>
            <person name="Orme A."/>
            <person name="El-Demerdash A."/>
            <person name="Owen C."/>
            <person name="Martin L.B.B."/>
            <person name="Misra R.C."/>
            <person name="Kikuchi S."/>
            <person name="Rejzek M."/>
            <person name="Martin A.C."/>
            <person name="Harkess A."/>
            <person name="Leebens-Mack J."/>
            <person name="Louveau T."/>
            <person name="Stephenson M.J."/>
            <person name="Osbourn A."/>
        </authorList>
    </citation>
    <scope>NUCLEOTIDE SEQUENCE</scope>
    <source>
        <strain evidence="9">S10</strain>
    </source>
</reference>
<evidence type="ECO:0000259" key="8">
    <source>
        <dbReference type="PROSITE" id="PS51294"/>
    </source>
</evidence>
<evidence type="ECO:0000256" key="3">
    <source>
        <dbReference type="ARBA" id="ARBA00023015"/>
    </source>
</evidence>
<feature type="compositionally biased region" description="Polar residues" evidence="7">
    <location>
        <begin position="208"/>
        <end position="218"/>
    </location>
</feature>
<feature type="domain" description="HTH myb-type" evidence="8">
    <location>
        <begin position="219"/>
        <end position="277"/>
    </location>
</feature>
<feature type="region of interest" description="Disordered" evidence="7">
    <location>
        <begin position="347"/>
        <end position="446"/>
    </location>
</feature>
<keyword evidence="10" id="KW-1185">Reference proteome</keyword>
<evidence type="ECO:0000256" key="1">
    <source>
        <dbReference type="ARBA" id="ARBA00004123"/>
    </source>
</evidence>
<evidence type="ECO:0000256" key="4">
    <source>
        <dbReference type="ARBA" id="ARBA00023054"/>
    </source>
</evidence>
<organism evidence="9 10">
    <name type="scientific">Quillaja saponaria</name>
    <name type="common">Soap bark tree</name>
    <dbReference type="NCBI Taxonomy" id="32244"/>
    <lineage>
        <taxon>Eukaryota</taxon>
        <taxon>Viridiplantae</taxon>
        <taxon>Streptophyta</taxon>
        <taxon>Embryophyta</taxon>
        <taxon>Tracheophyta</taxon>
        <taxon>Spermatophyta</taxon>
        <taxon>Magnoliopsida</taxon>
        <taxon>eudicotyledons</taxon>
        <taxon>Gunneridae</taxon>
        <taxon>Pentapetalae</taxon>
        <taxon>rosids</taxon>
        <taxon>fabids</taxon>
        <taxon>Fabales</taxon>
        <taxon>Quillajaceae</taxon>
        <taxon>Quillaja</taxon>
    </lineage>
</organism>
<feature type="compositionally biased region" description="Polar residues" evidence="7">
    <location>
        <begin position="370"/>
        <end position="389"/>
    </location>
</feature>
<evidence type="ECO:0000256" key="7">
    <source>
        <dbReference type="SAM" id="MobiDB-lite"/>
    </source>
</evidence>
<dbReference type="FunFam" id="1.10.10.60:FF:000002">
    <property type="entry name" value="Myb family transcription factor"/>
    <property type="match status" value="1"/>
</dbReference>
<keyword evidence="4" id="KW-0175">Coiled coil</keyword>
<dbReference type="InterPro" id="IPR025756">
    <property type="entry name" value="Myb_CC_LHEQLE"/>
</dbReference>
<evidence type="ECO:0000313" key="10">
    <source>
        <dbReference type="Proteomes" id="UP001163823"/>
    </source>
</evidence>
<dbReference type="AlphaFoldDB" id="A0AAD7QB59"/>
<dbReference type="GO" id="GO:0005634">
    <property type="term" value="C:nucleus"/>
    <property type="evidence" value="ECO:0007669"/>
    <property type="project" value="UniProtKB-SubCell"/>
</dbReference>
<dbReference type="GO" id="GO:0003677">
    <property type="term" value="F:DNA binding"/>
    <property type="evidence" value="ECO:0007669"/>
    <property type="project" value="InterPro"/>
</dbReference>
<proteinExistence type="inferred from homology"/>
<dbReference type="Proteomes" id="UP001163823">
    <property type="component" value="Chromosome 3"/>
</dbReference>
<accession>A0AAD7QB59</accession>
<dbReference type="PROSITE" id="PS51294">
    <property type="entry name" value="HTH_MYB"/>
    <property type="match status" value="1"/>
</dbReference>
<dbReference type="InterPro" id="IPR006447">
    <property type="entry name" value="Myb_dom_plants"/>
</dbReference>
<dbReference type="InterPro" id="IPR046955">
    <property type="entry name" value="PHR1-like"/>
</dbReference>
<dbReference type="InterPro" id="IPR001005">
    <property type="entry name" value="SANT/Myb"/>
</dbReference>
<protein>
    <submittedName>
        <fullName evidence="9">Protein PHR1-LIKE 1</fullName>
    </submittedName>
</protein>
<dbReference type="PANTHER" id="PTHR31499:SF80">
    <property type="entry name" value="HTH MYB-TYPE DOMAIN-CONTAINING PROTEIN"/>
    <property type="match status" value="1"/>
</dbReference>
<comment type="subcellular location">
    <subcellularLocation>
        <location evidence="1">Nucleus</location>
    </subcellularLocation>
</comment>
<dbReference type="GO" id="GO:0003700">
    <property type="term" value="F:DNA-binding transcription factor activity"/>
    <property type="evidence" value="ECO:0007669"/>
    <property type="project" value="InterPro"/>
</dbReference>
<comment type="similarity">
    <text evidence="2">Belongs to the MYB-CC family.</text>
</comment>
<dbReference type="NCBIfam" id="TIGR01557">
    <property type="entry name" value="myb_SHAQKYF"/>
    <property type="match status" value="1"/>
</dbReference>